<dbReference type="PROSITE" id="PS00455">
    <property type="entry name" value="AMP_BINDING"/>
    <property type="match status" value="1"/>
</dbReference>
<protein>
    <submittedName>
        <fullName evidence="7">Fatty-acyl-CoA synthase</fullName>
        <ecNumber evidence="7">6.2.1.-</ecNumber>
    </submittedName>
</protein>
<dbReference type="SUPFAM" id="SSF56801">
    <property type="entry name" value="Acetyl-CoA synthetase-like"/>
    <property type="match status" value="1"/>
</dbReference>
<dbReference type="Pfam" id="PF13193">
    <property type="entry name" value="AMP-binding_C"/>
    <property type="match status" value="1"/>
</dbReference>
<evidence type="ECO:0000256" key="2">
    <source>
        <dbReference type="ARBA" id="ARBA00022598"/>
    </source>
</evidence>
<dbReference type="Proteomes" id="UP001183648">
    <property type="component" value="Unassembled WGS sequence"/>
</dbReference>
<comment type="similarity">
    <text evidence="1">Belongs to the ATP-dependent AMP-binding enzyme family.</text>
</comment>
<dbReference type="EC" id="6.2.1.-" evidence="7"/>
<dbReference type="Gene3D" id="3.40.50.12780">
    <property type="entry name" value="N-terminal domain of ligase-like"/>
    <property type="match status" value="1"/>
</dbReference>
<evidence type="ECO:0000256" key="3">
    <source>
        <dbReference type="ARBA" id="ARBA00022832"/>
    </source>
</evidence>
<keyword evidence="3" id="KW-0276">Fatty acid metabolism</keyword>
<dbReference type="InterPro" id="IPR045851">
    <property type="entry name" value="AMP-bd_C_sf"/>
</dbReference>
<evidence type="ECO:0000256" key="4">
    <source>
        <dbReference type="ARBA" id="ARBA00023098"/>
    </source>
</evidence>
<evidence type="ECO:0000259" key="5">
    <source>
        <dbReference type="Pfam" id="PF00501"/>
    </source>
</evidence>
<feature type="domain" description="AMP-dependent synthetase/ligase" evidence="5">
    <location>
        <begin position="15"/>
        <end position="370"/>
    </location>
</feature>
<reference evidence="7 8" key="1">
    <citation type="submission" date="2023-07" db="EMBL/GenBank/DDBJ databases">
        <title>Sequencing the genomes of 1000 actinobacteria strains.</title>
        <authorList>
            <person name="Klenk H.-P."/>
        </authorList>
    </citation>
    <scope>NUCLEOTIDE SEQUENCE [LARGE SCALE GENOMIC DNA]</scope>
    <source>
        <strain evidence="7 8">DSM 19426</strain>
    </source>
</reference>
<dbReference type="InterPro" id="IPR020845">
    <property type="entry name" value="AMP-binding_CS"/>
</dbReference>
<dbReference type="EMBL" id="JAVDYG010000001">
    <property type="protein sequence ID" value="MDR7360475.1"/>
    <property type="molecule type" value="Genomic_DNA"/>
</dbReference>
<dbReference type="PANTHER" id="PTHR43859">
    <property type="entry name" value="ACYL-ACTIVATING ENZYME"/>
    <property type="match status" value="1"/>
</dbReference>
<dbReference type="InterPro" id="IPR000873">
    <property type="entry name" value="AMP-dep_synth/lig_dom"/>
</dbReference>
<sequence>MTSAHHLALSPLHFLERAATVFRDRPAVVDGDLRLTYGQWADRLARTVAALRAHRVQRGDRVAVLAPNSAGMLDAHFAVPGAGAVLVPLNTRLTAAELSWIIDHSGASLLLVHPDCADLARDLQVSCALLGFDELGEELALTEPSSWHTADEDDLLSINYTSGTTGRPRGVVYLHRGAHQQALAMVAHGRLGADTRHLWTLPMFHCNGWAFVWAVTAAGGTHVCLPRPDAGEVWRLLDTEAITGFNAAPTVLHDIAAHPSARAGRPVRVGTGGAPPSPTLLGALAELGMDVTHYYGLTETYGPSLVCEFPAELASASIREQAAFKARQGNCNIAGVPVRVVDDQGHDVPADARTMGEVVVRGNTVAAGYYRDPEATERAFGGGWFRTGDLAVMHPDSYLELRDRSKDIIISGGENVSSIEVEQVLQRHPDVAEVAVVAMAHERWGEVPVAFVTLRPGASEDPESLIAFAREHLPGFKTPKAVHYGDLPKTSTGKIQKVELRSRLAGPSDGQAGPGR</sequence>
<dbReference type="RefSeq" id="WP_310296977.1">
    <property type="nucleotide sequence ID" value="NZ_BAAAPS010000006.1"/>
</dbReference>
<feature type="domain" description="AMP-binding enzyme C-terminal" evidence="6">
    <location>
        <begin position="420"/>
        <end position="494"/>
    </location>
</feature>
<dbReference type="GO" id="GO:0016874">
    <property type="term" value="F:ligase activity"/>
    <property type="evidence" value="ECO:0007669"/>
    <property type="project" value="UniProtKB-KW"/>
</dbReference>
<organism evidence="7 8">
    <name type="scientific">Nocardioides marmoribigeumensis</name>
    <dbReference type="NCBI Taxonomy" id="433649"/>
    <lineage>
        <taxon>Bacteria</taxon>
        <taxon>Bacillati</taxon>
        <taxon>Actinomycetota</taxon>
        <taxon>Actinomycetes</taxon>
        <taxon>Propionibacteriales</taxon>
        <taxon>Nocardioidaceae</taxon>
        <taxon>Nocardioides</taxon>
    </lineage>
</organism>
<evidence type="ECO:0000313" key="8">
    <source>
        <dbReference type="Proteomes" id="UP001183648"/>
    </source>
</evidence>
<dbReference type="InterPro" id="IPR042099">
    <property type="entry name" value="ANL_N_sf"/>
</dbReference>
<keyword evidence="4" id="KW-0443">Lipid metabolism</keyword>
<dbReference type="Gene3D" id="3.30.300.30">
    <property type="match status" value="1"/>
</dbReference>
<comment type="caution">
    <text evidence="7">The sequence shown here is derived from an EMBL/GenBank/DDBJ whole genome shotgun (WGS) entry which is preliminary data.</text>
</comment>
<evidence type="ECO:0000259" key="6">
    <source>
        <dbReference type="Pfam" id="PF13193"/>
    </source>
</evidence>
<keyword evidence="2 7" id="KW-0436">Ligase</keyword>
<name>A0ABU2BPA6_9ACTN</name>
<evidence type="ECO:0000256" key="1">
    <source>
        <dbReference type="ARBA" id="ARBA00006432"/>
    </source>
</evidence>
<dbReference type="PANTHER" id="PTHR43859:SF4">
    <property type="entry name" value="BUTANOATE--COA LIGASE AAE1-RELATED"/>
    <property type="match status" value="1"/>
</dbReference>
<keyword evidence="8" id="KW-1185">Reference proteome</keyword>
<proteinExistence type="inferred from homology"/>
<dbReference type="Pfam" id="PF00501">
    <property type="entry name" value="AMP-binding"/>
    <property type="match status" value="1"/>
</dbReference>
<evidence type="ECO:0000313" key="7">
    <source>
        <dbReference type="EMBL" id="MDR7360475.1"/>
    </source>
</evidence>
<dbReference type="InterPro" id="IPR025110">
    <property type="entry name" value="AMP-bd_C"/>
</dbReference>
<gene>
    <name evidence="7" type="ORF">J2S63_000028</name>
</gene>
<accession>A0ABU2BPA6</accession>